<evidence type="ECO:0000256" key="6">
    <source>
        <dbReference type="ARBA" id="ARBA00023186"/>
    </source>
</evidence>
<feature type="domain" description="Pili assembly chaperone N-terminal" evidence="10">
    <location>
        <begin position="23"/>
        <end position="140"/>
    </location>
</feature>
<dbReference type="InterPro" id="IPR016148">
    <property type="entry name" value="Pili_assmbl_chaperone_C"/>
</dbReference>
<reference evidence="12 13" key="1">
    <citation type="submission" date="2018-01" db="EMBL/GenBank/DDBJ databases">
        <title>Genome sequence of Iodobacter sp. strain PCH194 isolated from Indian Trans-Himalaya.</title>
        <authorList>
            <person name="Kumar V."/>
            <person name="Thakur V."/>
            <person name="Kumar S."/>
            <person name="Singh D."/>
        </authorList>
    </citation>
    <scope>NUCLEOTIDE SEQUENCE [LARGE SCALE GENOMIC DNA]</scope>
    <source>
        <strain evidence="12 13">PCH194</strain>
    </source>
</reference>
<organism evidence="12 13">
    <name type="scientific">Iodobacter fluviatilis</name>
    <dbReference type="NCBI Taxonomy" id="537"/>
    <lineage>
        <taxon>Bacteria</taxon>
        <taxon>Pseudomonadati</taxon>
        <taxon>Pseudomonadota</taxon>
        <taxon>Betaproteobacteria</taxon>
        <taxon>Neisseriales</taxon>
        <taxon>Chitinibacteraceae</taxon>
        <taxon>Iodobacter</taxon>
    </lineage>
</organism>
<dbReference type="InterPro" id="IPR036316">
    <property type="entry name" value="Pili_assmbl_chap_C_dom_sf"/>
</dbReference>
<dbReference type="PROSITE" id="PS00635">
    <property type="entry name" value="PILI_CHAPERONE"/>
    <property type="match status" value="1"/>
</dbReference>
<comment type="similarity">
    <text evidence="2 8">Belongs to the periplasmic pilus chaperone family.</text>
</comment>
<evidence type="ECO:0000259" key="10">
    <source>
        <dbReference type="Pfam" id="PF00345"/>
    </source>
</evidence>
<evidence type="ECO:0000256" key="8">
    <source>
        <dbReference type="RuleBase" id="RU003918"/>
    </source>
</evidence>
<dbReference type="PANTHER" id="PTHR30251:SF5">
    <property type="entry name" value="FIMBRIAL CHAPARONE PROTEIN"/>
    <property type="match status" value="1"/>
</dbReference>
<dbReference type="Proteomes" id="UP000515917">
    <property type="component" value="Chromosome"/>
</dbReference>
<dbReference type="InterPro" id="IPR008962">
    <property type="entry name" value="PapD-like_sf"/>
</dbReference>
<evidence type="ECO:0000256" key="4">
    <source>
        <dbReference type="ARBA" id="ARBA00022729"/>
    </source>
</evidence>
<dbReference type="InterPro" id="IPR018046">
    <property type="entry name" value="Pili_assmbl_chaperone_CS"/>
</dbReference>
<dbReference type="SUPFAM" id="SSF49354">
    <property type="entry name" value="PapD-like"/>
    <property type="match status" value="1"/>
</dbReference>
<dbReference type="GO" id="GO:0030288">
    <property type="term" value="C:outer membrane-bounded periplasmic space"/>
    <property type="evidence" value="ECO:0007669"/>
    <property type="project" value="InterPro"/>
</dbReference>
<feature type="chain" id="PRO_5029003391" evidence="9">
    <location>
        <begin position="22"/>
        <end position="245"/>
    </location>
</feature>
<dbReference type="KEGG" id="ifl:C1H71_14795"/>
<dbReference type="SUPFAM" id="SSF49584">
    <property type="entry name" value="Periplasmic chaperone C-domain"/>
    <property type="match status" value="1"/>
</dbReference>
<feature type="signal peptide" evidence="9">
    <location>
        <begin position="1"/>
        <end position="21"/>
    </location>
</feature>
<evidence type="ECO:0000259" key="11">
    <source>
        <dbReference type="Pfam" id="PF02753"/>
    </source>
</evidence>
<dbReference type="AlphaFoldDB" id="A0A7G3GAV9"/>
<dbReference type="Pfam" id="PF00345">
    <property type="entry name" value="PapD_N"/>
    <property type="match status" value="1"/>
</dbReference>
<comment type="subcellular location">
    <subcellularLocation>
        <location evidence="1 8">Periplasm</location>
    </subcellularLocation>
</comment>
<evidence type="ECO:0000256" key="5">
    <source>
        <dbReference type="ARBA" id="ARBA00022764"/>
    </source>
</evidence>
<keyword evidence="7" id="KW-0393">Immunoglobulin domain</keyword>
<keyword evidence="4 9" id="KW-0732">Signal</keyword>
<keyword evidence="3" id="KW-1029">Fimbrium biogenesis</keyword>
<dbReference type="InterPro" id="IPR013783">
    <property type="entry name" value="Ig-like_fold"/>
</dbReference>
<dbReference type="Pfam" id="PF02753">
    <property type="entry name" value="PapD_C"/>
    <property type="match status" value="1"/>
</dbReference>
<evidence type="ECO:0000313" key="12">
    <source>
        <dbReference type="EMBL" id="QBC44670.1"/>
    </source>
</evidence>
<gene>
    <name evidence="12" type="ORF">C1H71_14795</name>
</gene>
<evidence type="ECO:0000256" key="1">
    <source>
        <dbReference type="ARBA" id="ARBA00004418"/>
    </source>
</evidence>
<evidence type="ECO:0000256" key="7">
    <source>
        <dbReference type="ARBA" id="ARBA00023319"/>
    </source>
</evidence>
<protein>
    <submittedName>
        <fullName evidence="12">Molecular chaperone</fullName>
    </submittedName>
</protein>
<evidence type="ECO:0000313" key="13">
    <source>
        <dbReference type="Proteomes" id="UP000515917"/>
    </source>
</evidence>
<name>A0A7G3GAV9_9NEIS</name>
<dbReference type="PRINTS" id="PR00969">
    <property type="entry name" value="CHAPERONPILI"/>
</dbReference>
<dbReference type="RefSeq" id="WP_130107201.1">
    <property type="nucleotide sequence ID" value="NZ_CP025781.1"/>
</dbReference>
<proteinExistence type="inferred from homology"/>
<keyword evidence="13" id="KW-1185">Reference proteome</keyword>
<dbReference type="InterPro" id="IPR050643">
    <property type="entry name" value="Periplasmic_pilus_chap"/>
</dbReference>
<evidence type="ECO:0000256" key="2">
    <source>
        <dbReference type="ARBA" id="ARBA00007399"/>
    </source>
</evidence>
<keyword evidence="6 8" id="KW-0143">Chaperone</keyword>
<dbReference type="InterPro" id="IPR016147">
    <property type="entry name" value="Pili_assmbl_chaperone_N"/>
</dbReference>
<dbReference type="PANTHER" id="PTHR30251">
    <property type="entry name" value="PILUS ASSEMBLY CHAPERONE"/>
    <property type="match status" value="1"/>
</dbReference>
<evidence type="ECO:0000256" key="3">
    <source>
        <dbReference type="ARBA" id="ARBA00022558"/>
    </source>
</evidence>
<dbReference type="EMBL" id="CP025781">
    <property type="protein sequence ID" value="QBC44670.1"/>
    <property type="molecule type" value="Genomic_DNA"/>
</dbReference>
<keyword evidence="5" id="KW-0574">Periplasm</keyword>
<accession>A0A7G3GAV9</accession>
<sequence length="245" mass="27291">MMINKLSVLGMLAVLSAHSYSAITMDRTRVIISESQQSVSVGVSNNNKTFPYLAQAWIEAEDGKKISEPLVVVPPIQRVEANGKSQVKVVALPSLKALPQDRESVYYFNLREVPPRSDKPNVLQIALQTKVKLFYRPKSIEMESSSIQELMKEVTLVQEGDFYKLINPTPFHITVIDLKKLGTKKNSKDFLSVMVAPKSDKILSGVTVKNVGISPALTFINDYGGRPQLYFNCENGICKVSELKE</sequence>
<dbReference type="InterPro" id="IPR001829">
    <property type="entry name" value="Pili_assmbl_chaperone_bac"/>
</dbReference>
<dbReference type="Gene3D" id="2.60.40.10">
    <property type="entry name" value="Immunoglobulins"/>
    <property type="match status" value="2"/>
</dbReference>
<evidence type="ECO:0000256" key="9">
    <source>
        <dbReference type="SAM" id="SignalP"/>
    </source>
</evidence>
<dbReference type="FunFam" id="2.60.40.10:FF:000458">
    <property type="entry name" value="Molecular chaperone FimC"/>
    <property type="match status" value="1"/>
</dbReference>
<dbReference type="GO" id="GO:0071555">
    <property type="term" value="P:cell wall organization"/>
    <property type="evidence" value="ECO:0007669"/>
    <property type="project" value="InterPro"/>
</dbReference>
<feature type="domain" description="Pili assembly chaperone C-terminal" evidence="11">
    <location>
        <begin position="167"/>
        <end position="226"/>
    </location>
</feature>